<evidence type="ECO:0000256" key="3">
    <source>
        <dbReference type="ARBA" id="ARBA00023012"/>
    </source>
</evidence>
<keyword evidence="1" id="KW-0808">Transferase</keyword>
<dbReference type="RefSeq" id="WP_218234486.1">
    <property type="nucleotide sequence ID" value="NZ_BAABBB010000019.1"/>
</dbReference>
<evidence type="ECO:0000256" key="5">
    <source>
        <dbReference type="SAM" id="Phobius"/>
    </source>
</evidence>
<feature type="region of interest" description="Disordered" evidence="4">
    <location>
        <begin position="1"/>
        <end position="24"/>
    </location>
</feature>
<keyword evidence="8" id="KW-0547">Nucleotide-binding</keyword>
<feature type="compositionally biased region" description="Pro residues" evidence="4">
    <location>
        <begin position="7"/>
        <end position="22"/>
    </location>
</feature>
<feature type="transmembrane region" description="Helical" evidence="5">
    <location>
        <begin position="111"/>
        <end position="131"/>
    </location>
</feature>
<dbReference type="PANTHER" id="PTHR24421:SF61">
    <property type="entry name" value="OXYGEN SENSOR HISTIDINE KINASE NREB"/>
    <property type="match status" value="1"/>
</dbReference>
<evidence type="ECO:0000259" key="6">
    <source>
        <dbReference type="Pfam" id="PF02518"/>
    </source>
</evidence>
<protein>
    <submittedName>
        <fullName evidence="8">ATP-binding protein</fullName>
    </submittedName>
</protein>
<organism evidence="8 9">
    <name type="scientific">Nocardioides daeguensis</name>
    <dbReference type="NCBI Taxonomy" id="908359"/>
    <lineage>
        <taxon>Bacteria</taxon>
        <taxon>Bacillati</taxon>
        <taxon>Actinomycetota</taxon>
        <taxon>Actinomycetes</taxon>
        <taxon>Propionibacteriales</taxon>
        <taxon>Nocardioidaceae</taxon>
        <taxon>Nocardioides</taxon>
    </lineage>
</organism>
<feature type="transmembrane region" description="Helical" evidence="5">
    <location>
        <begin position="37"/>
        <end position="65"/>
    </location>
</feature>
<name>A0ABP6W3F6_9ACTN</name>
<dbReference type="InterPro" id="IPR050482">
    <property type="entry name" value="Sensor_HK_TwoCompSys"/>
</dbReference>
<dbReference type="Pfam" id="PF02518">
    <property type="entry name" value="HATPase_c"/>
    <property type="match status" value="1"/>
</dbReference>
<feature type="transmembrane region" description="Helical" evidence="5">
    <location>
        <begin position="187"/>
        <end position="207"/>
    </location>
</feature>
<evidence type="ECO:0000313" key="8">
    <source>
        <dbReference type="EMBL" id="GAA3545330.1"/>
    </source>
</evidence>
<keyword evidence="5" id="KW-0472">Membrane</keyword>
<feature type="domain" description="Histidine kinase/HSP90-like ATPase" evidence="6">
    <location>
        <begin position="342"/>
        <end position="429"/>
    </location>
</feature>
<keyword evidence="9" id="KW-1185">Reference proteome</keyword>
<comment type="caution">
    <text evidence="8">The sequence shown here is derived from an EMBL/GenBank/DDBJ whole genome shotgun (WGS) entry which is preliminary data.</text>
</comment>
<dbReference type="InterPro" id="IPR007168">
    <property type="entry name" value="Phageshock_PspC_N"/>
</dbReference>
<dbReference type="PANTHER" id="PTHR24421">
    <property type="entry name" value="NITRATE/NITRITE SENSOR PROTEIN NARX-RELATED"/>
    <property type="match status" value="1"/>
</dbReference>
<keyword evidence="2" id="KW-0418">Kinase</keyword>
<evidence type="ECO:0000256" key="2">
    <source>
        <dbReference type="ARBA" id="ARBA00022777"/>
    </source>
</evidence>
<dbReference type="EMBL" id="BAABBB010000019">
    <property type="protein sequence ID" value="GAA3545330.1"/>
    <property type="molecule type" value="Genomic_DNA"/>
</dbReference>
<evidence type="ECO:0000256" key="1">
    <source>
        <dbReference type="ARBA" id="ARBA00022679"/>
    </source>
</evidence>
<dbReference type="GO" id="GO:0005524">
    <property type="term" value="F:ATP binding"/>
    <property type="evidence" value="ECO:0007669"/>
    <property type="project" value="UniProtKB-KW"/>
</dbReference>
<keyword evidence="8" id="KW-0067">ATP-binding</keyword>
<dbReference type="Proteomes" id="UP001500301">
    <property type="component" value="Unassembled WGS sequence"/>
</dbReference>
<sequence length="447" mass="47331">MTSTAPLPGPPAPPSPPVPSVPPRDVRRAWRDLRQPMIGGVAAGLAAHLGVSVLVVRAAFVVATVVGGSGVMAYAALWVLLPAGPPAEYLAPGLASATRDGRRPGRRGRRLSDVGPVLTLAVLGIGAVFTIEALLGTGWWIWPLGIAVVGVALLWRQADEAQRERWLDATGKVDPVRLVLGGGGWAAWARIGAGVLLVVVALVLFALRDGSLSVARDATLAIVLAFFGLAIVLGPFVYRLMADLTDERAERVRTQERADVAAHLHDSVLQTLALIQKNPADAARLARAQERDLRAWLYAGESLDEATVASALRAAAAEIEDAYGVTVDVVAVGDCDYGESTRPIVQAAREATTNAAKHAGVSRVDVYAEITGAGIDVFVRDRGAGFDPDATPEDRLGVRRSIIDRMERHGGRAEIRSAPGEGTEVRLHVGFARGPEDNRVEEKRNHG</sequence>
<evidence type="ECO:0000256" key="4">
    <source>
        <dbReference type="SAM" id="MobiDB-lite"/>
    </source>
</evidence>
<dbReference type="Pfam" id="PF04024">
    <property type="entry name" value="PspC"/>
    <property type="match status" value="1"/>
</dbReference>
<keyword evidence="5" id="KW-1133">Transmembrane helix</keyword>
<accession>A0ABP6W3F6</accession>
<dbReference type="InterPro" id="IPR003594">
    <property type="entry name" value="HATPase_dom"/>
</dbReference>
<reference evidence="9" key="1">
    <citation type="journal article" date="2019" name="Int. J. Syst. Evol. Microbiol.">
        <title>The Global Catalogue of Microorganisms (GCM) 10K type strain sequencing project: providing services to taxonomists for standard genome sequencing and annotation.</title>
        <authorList>
            <consortium name="The Broad Institute Genomics Platform"/>
            <consortium name="The Broad Institute Genome Sequencing Center for Infectious Disease"/>
            <person name="Wu L."/>
            <person name="Ma J."/>
        </authorList>
    </citation>
    <scope>NUCLEOTIDE SEQUENCE [LARGE SCALE GENOMIC DNA]</scope>
    <source>
        <strain evidence="9">JCM 17460</strain>
    </source>
</reference>
<evidence type="ECO:0000259" key="7">
    <source>
        <dbReference type="Pfam" id="PF04024"/>
    </source>
</evidence>
<feature type="transmembrane region" description="Helical" evidence="5">
    <location>
        <begin position="219"/>
        <end position="238"/>
    </location>
</feature>
<gene>
    <name evidence="8" type="ORF">GCM10022263_35560</name>
</gene>
<evidence type="ECO:0000313" key="9">
    <source>
        <dbReference type="Proteomes" id="UP001500301"/>
    </source>
</evidence>
<dbReference type="CDD" id="cd16917">
    <property type="entry name" value="HATPase_UhpB-NarQ-NarX-like"/>
    <property type="match status" value="1"/>
</dbReference>
<keyword evidence="5" id="KW-0812">Transmembrane</keyword>
<feature type="transmembrane region" description="Helical" evidence="5">
    <location>
        <begin position="137"/>
        <end position="155"/>
    </location>
</feature>
<keyword evidence="3" id="KW-0902">Two-component regulatory system</keyword>
<feature type="domain" description="Phage shock protein PspC N-terminal" evidence="7">
    <location>
        <begin position="28"/>
        <end position="83"/>
    </location>
</feature>
<proteinExistence type="predicted"/>